<dbReference type="Proteomes" id="UP001368500">
    <property type="component" value="Unassembled WGS sequence"/>
</dbReference>
<evidence type="ECO:0000256" key="2">
    <source>
        <dbReference type="ARBA" id="ARBA00022801"/>
    </source>
</evidence>
<dbReference type="PANTHER" id="PTHR43693:SF1">
    <property type="entry name" value="PROTEIN PHOSPHATASE CHEZ"/>
    <property type="match status" value="1"/>
</dbReference>
<gene>
    <name evidence="3" type="ORF">AACH11_03835</name>
</gene>
<keyword evidence="4" id="KW-1185">Reference proteome</keyword>
<dbReference type="PANTHER" id="PTHR43693">
    <property type="entry name" value="PROTEIN PHOSPHATASE CHEZ"/>
    <property type="match status" value="1"/>
</dbReference>
<comment type="caution">
    <text evidence="3">The sequence shown here is derived from an EMBL/GenBank/DDBJ whole genome shotgun (WGS) entry which is preliminary data.</text>
</comment>
<dbReference type="InterPro" id="IPR028976">
    <property type="entry name" value="CheC-like_sf"/>
</dbReference>
<evidence type="ECO:0000313" key="4">
    <source>
        <dbReference type="Proteomes" id="UP001368500"/>
    </source>
</evidence>
<keyword evidence="1" id="KW-0145">Chemotaxis</keyword>
<dbReference type="CDD" id="cd17910">
    <property type="entry name" value="CheC_ClassII"/>
    <property type="match status" value="1"/>
</dbReference>
<dbReference type="InterPro" id="IPR050992">
    <property type="entry name" value="CheZ_family_phosphatases"/>
</dbReference>
<protein>
    <recommendedName>
        <fullName evidence="5">Chemotaxis protein CheC</fullName>
    </recommendedName>
</protein>
<dbReference type="Gene3D" id="3.40.1550.10">
    <property type="entry name" value="CheC-like"/>
    <property type="match status" value="1"/>
</dbReference>
<dbReference type="RefSeq" id="WP_341372873.1">
    <property type="nucleotide sequence ID" value="NZ_JBBUTF010000003.1"/>
</dbReference>
<evidence type="ECO:0000256" key="1">
    <source>
        <dbReference type="ARBA" id="ARBA00022500"/>
    </source>
</evidence>
<dbReference type="EMBL" id="JBBUTF010000003">
    <property type="protein sequence ID" value="MEK8025091.1"/>
    <property type="molecule type" value="Genomic_DNA"/>
</dbReference>
<evidence type="ECO:0000313" key="3">
    <source>
        <dbReference type="EMBL" id="MEK8025091.1"/>
    </source>
</evidence>
<reference evidence="3 4" key="1">
    <citation type="submission" date="2024-04" db="EMBL/GenBank/DDBJ databases">
        <title>Novel species of the genus Ideonella isolated from streams.</title>
        <authorList>
            <person name="Lu H."/>
        </authorList>
    </citation>
    <scope>NUCLEOTIDE SEQUENCE [LARGE SCALE GENOMIC DNA]</scope>
    <source>
        <strain evidence="3 4">BYS139W</strain>
    </source>
</reference>
<organism evidence="3 4">
    <name type="scientific">Pseudaquabacterium rugosum</name>
    <dbReference type="NCBI Taxonomy" id="2984194"/>
    <lineage>
        <taxon>Bacteria</taxon>
        <taxon>Pseudomonadati</taxon>
        <taxon>Pseudomonadota</taxon>
        <taxon>Betaproteobacteria</taxon>
        <taxon>Burkholderiales</taxon>
        <taxon>Sphaerotilaceae</taxon>
        <taxon>Pseudaquabacterium</taxon>
    </lineage>
</organism>
<accession>A0ABU9B5G8</accession>
<keyword evidence="2" id="KW-0378">Hydrolase</keyword>
<proteinExistence type="predicted"/>
<dbReference type="SUPFAM" id="SSF103039">
    <property type="entry name" value="CheC-like"/>
    <property type="match status" value="1"/>
</dbReference>
<evidence type="ECO:0008006" key="5">
    <source>
        <dbReference type="Google" id="ProtNLM"/>
    </source>
</evidence>
<name>A0ABU9B5G8_9BURK</name>
<sequence length="212" mass="22921">MMNISEIERDALAEAFNVALGAASASFADVVQTEVQMSVPRVELLSREQLNARLCELPAEAGQRRIVTIAQDFAAGQQIQTDAVLLMPQQACLDVVRRMLGEHAQAVQDISELEQDALAEIGNIIINSCMGTLADMLGMEFQGSLPQVDSADVEQLVDQLHPGNATLLAEISMTLKASNVSGMVLFLMNVPSLEQLVRHMRVYFGLGEPAVA</sequence>